<evidence type="ECO:0000313" key="3">
    <source>
        <dbReference type="Proteomes" id="UP000252415"/>
    </source>
</evidence>
<dbReference type="OrthoDB" id="9759607at2"/>
<accession>A0A368VMV9</accession>
<dbReference type="Pfam" id="PF00990">
    <property type="entry name" value="GGDEF"/>
    <property type="match status" value="1"/>
</dbReference>
<dbReference type="Gene3D" id="3.30.450.40">
    <property type="match status" value="1"/>
</dbReference>
<dbReference type="InterPro" id="IPR029016">
    <property type="entry name" value="GAF-like_dom_sf"/>
</dbReference>
<dbReference type="Gene3D" id="3.30.70.270">
    <property type="match status" value="1"/>
</dbReference>
<name>A0A368VMV9_9BACL</name>
<dbReference type="CDD" id="cd01949">
    <property type="entry name" value="GGDEF"/>
    <property type="match status" value="1"/>
</dbReference>
<comment type="caution">
    <text evidence="2">The sequence shown here is derived from an EMBL/GenBank/DDBJ whole genome shotgun (WGS) entry which is preliminary data.</text>
</comment>
<protein>
    <submittedName>
        <fullName evidence="2">Diguanylate cyclase (GGDEF)-like protein</fullName>
    </submittedName>
</protein>
<dbReference type="InterPro" id="IPR029787">
    <property type="entry name" value="Nucleotide_cyclase"/>
</dbReference>
<keyword evidence="3" id="KW-1185">Reference proteome</keyword>
<dbReference type="AlphaFoldDB" id="A0A368VMV9"/>
<sequence length="302" mass="33994">MSSQVRSLEEAAELIIDIIKDYLQVNTLFIAANDGYANRVIRAFNRYENLVRHDMHLPLLQSYYNLTDNQADSVILIPNTLEDARTSDLPITKQLGPCSFVGIAVKTPDNQSFGTICAMDRDPIILNELQLSFLQSMASFLSYIIELENASVTDSLTGLYNRRFLSHLYQNGSDKQFSVIFIDIDDFKEVNDTYGHDFGDLLLLEIAERLQQSVRKTDILVRYGGDEFLICFQYLVDNQDIQFVAGKIKDSIEEPFSINGHMIQISASIGISSTHGAGSSLKELISDADHAMYGIKQNEKNL</sequence>
<dbReference type="InterPro" id="IPR000160">
    <property type="entry name" value="GGDEF_dom"/>
</dbReference>
<dbReference type="SMART" id="SM00267">
    <property type="entry name" value="GGDEF"/>
    <property type="match status" value="1"/>
</dbReference>
<evidence type="ECO:0000259" key="1">
    <source>
        <dbReference type="PROSITE" id="PS50887"/>
    </source>
</evidence>
<dbReference type="EMBL" id="QPJD01000020">
    <property type="protein sequence ID" value="RCW41874.1"/>
    <property type="molecule type" value="Genomic_DNA"/>
</dbReference>
<dbReference type="SUPFAM" id="SSF55073">
    <property type="entry name" value="Nucleotide cyclase"/>
    <property type="match status" value="1"/>
</dbReference>
<dbReference type="RefSeq" id="WP_114383461.1">
    <property type="nucleotide sequence ID" value="NZ_QPJD01000020.1"/>
</dbReference>
<proteinExistence type="predicted"/>
<feature type="domain" description="GGDEF" evidence="1">
    <location>
        <begin position="175"/>
        <end position="302"/>
    </location>
</feature>
<organism evidence="2 3">
    <name type="scientific">Paenibacillus prosopidis</name>
    <dbReference type="NCBI Taxonomy" id="630520"/>
    <lineage>
        <taxon>Bacteria</taxon>
        <taxon>Bacillati</taxon>
        <taxon>Bacillota</taxon>
        <taxon>Bacilli</taxon>
        <taxon>Bacillales</taxon>
        <taxon>Paenibacillaceae</taxon>
        <taxon>Paenibacillus</taxon>
    </lineage>
</organism>
<dbReference type="PROSITE" id="PS50887">
    <property type="entry name" value="GGDEF"/>
    <property type="match status" value="1"/>
</dbReference>
<dbReference type="Proteomes" id="UP000252415">
    <property type="component" value="Unassembled WGS sequence"/>
</dbReference>
<gene>
    <name evidence="2" type="ORF">DFP97_1208</name>
</gene>
<dbReference type="InterPro" id="IPR043128">
    <property type="entry name" value="Rev_trsase/Diguanyl_cyclase"/>
</dbReference>
<dbReference type="PANTHER" id="PTHR46663:SF2">
    <property type="entry name" value="GGDEF DOMAIN-CONTAINING PROTEIN"/>
    <property type="match status" value="1"/>
</dbReference>
<dbReference type="PANTHER" id="PTHR46663">
    <property type="entry name" value="DIGUANYLATE CYCLASE DGCT-RELATED"/>
    <property type="match status" value="1"/>
</dbReference>
<dbReference type="NCBIfam" id="TIGR00254">
    <property type="entry name" value="GGDEF"/>
    <property type="match status" value="1"/>
</dbReference>
<evidence type="ECO:0000313" key="2">
    <source>
        <dbReference type="EMBL" id="RCW41874.1"/>
    </source>
</evidence>
<dbReference type="InterPro" id="IPR052163">
    <property type="entry name" value="DGC-Regulatory_Protein"/>
</dbReference>
<dbReference type="SUPFAM" id="SSF55781">
    <property type="entry name" value="GAF domain-like"/>
    <property type="match status" value="1"/>
</dbReference>
<dbReference type="FunFam" id="3.30.70.270:FF:000001">
    <property type="entry name" value="Diguanylate cyclase domain protein"/>
    <property type="match status" value="1"/>
</dbReference>
<reference evidence="2 3" key="1">
    <citation type="submission" date="2018-07" db="EMBL/GenBank/DDBJ databases">
        <title>Genomic Encyclopedia of Type Strains, Phase III (KMG-III): the genomes of soil and plant-associated and newly described type strains.</title>
        <authorList>
            <person name="Whitman W."/>
        </authorList>
    </citation>
    <scope>NUCLEOTIDE SEQUENCE [LARGE SCALE GENOMIC DNA]</scope>
    <source>
        <strain evidence="2 3">CECT 7506</strain>
    </source>
</reference>